<dbReference type="Gene3D" id="3.90.230.10">
    <property type="entry name" value="Creatinase/methionine aminopeptidase superfamily"/>
    <property type="match status" value="1"/>
</dbReference>
<reference evidence="1 2" key="1">
    <citation type="journal article" date="2018" name="Syst. Appl. Microbiol.">
        <title>Flavobacterium circumlabens sp. nov. and Flavobacterium cupreum sp. nov., two psychrotrophic species isolated from Antarctic environmental samples.</title>
        <authorList>
            <person name="Kralova S."/>
            <person name="Busse H.J."/>
            <person name="Svec P."/>
            <person name="Maslanova I."/>
            <person name="Stankova E."/>
            <person name="Bartak M."/>
            <person name="Sedlacek I."/>
        </authorList>
    </citation>
    <scope>NUCLEOTIDE SEQUENCE [LARGE SCALE GENOMIC DNA]</scope>
    <source>
        <strain evidence="1 2">CCM 8828</strain>
    </source>
</reference>
<protein>
    <submittedName>
        <fullName evidence="1">Aminopeptidase P family protein</fullName>
    </submittedName>
</protein>
<dbReference type="SUPFAM" id="SSF55920">
    <property type="entry name" value="Creatinase/aminopeptidase"/>
    <property type="match status" value="1"/>
</dbReference>
<proteinExistence type="predicted"/>
<accession>A0A4Y7U3S4</accession>
<feature type="non-terminal residue" evidence="1">
    <location>
        <position position="1"/>
    </location>
</feature>
<sequence length="106" mass="11921">FDKIIYDKIPTDIGSDKSESDLSGLLQNFKTKAGITKEDESSLELFRTITSTLREIKTPEELVLMRKTVKLSCMAHNEVMKAVGPDMSENEADGIHAYIHRKYGAE</sequence>
<gene>
    <name evidence="1" type="ORF">D0809_29230</name>
</gene>
<comment type="caution">
    <text evidence="1">The sequence shown here is derived from an EMBL/GenBank/DDBJ whole genome shotgun (WGS) entry which is preliminary data.</text>
</comment>
<dbReference type="GO" id="GO:0004177">
    <property type="term" value="F:aminopeptidase activity"/>
    <property type="evidence" value="ECO:0007669"/>
    <property type="project" value="UniProtKB-KW"/>
</dbReference>
<feature type="non-terminal residue" evidence="1">
    <location>
        <position position="106"/>
    </location>
</feature>
<evidence type="ECO:0000313" key="2">
    <source>
        <dbReference type="Proteomes" id="UP000298340"/>
    </source>
</evidence>
<organism evidence="1 2">
    <name type="scientific">Flavobacterium circumlabens</name>
    <dbReference type="NCBI Taxonomy" id="2133765"/>
    <lineage>
        <taxon>Bacteria</taxon>
        <taxon>Pseudomonadati</taxon>
        <taxon>Bacteroidota</taxon>
        <taxon>Flavobacteriia</taxon>
        <taxon>Flavobacteriales</taxon>
        <taxon>Flavobacteriaceae</taxon>
        <taxon>Flavobacterium</taxon>
    </lineage>
</organism>
<evidence type="ECO:0000313" key="1">
    <source>
        <dbReference type="EMBL" id="TEB40708.1"/>
    </source>
</evidence>
<name>A0A4Y7U3S4_9FLAO</name>
<dbReference type="EMBL" id="QWDN01000998">
    <property type="protein sequence ID" value="TEB40708.1"/>
    <property type="molecule type" value="Genomic_DNA"/>
</dbReference>
<dbReference type="Proteomes" id="UP000298340">
    <property type="component" value="Unassembled WGS sequence"/>
</dbReference>
<dbReference type="AlphaFoldDB" id="A0A4Y7U3S4"/>
<keyword evidence="1" id="KW-0378">Hydrolase</keyword>
<keyword evidence="1" id="KW-0031">Aminopeptidase</keyword>
<dbReference type="InterPro" id="IPR036005">
    <property type="entry name" value="Creatinase/aminopeptidase-like"/>
</dbReference>
<keyword evidence="1" id="KW-0645">Protease</keyword>